<evidence type="ECO:0000256" key="1">
    <source>
        <dbReference type="ARBA" id="ARBA00022649"/>
    </source>
</evidence>
<dbReference type="Pfam" id="PF05016">
    <property type="entry name" value="ParE_toxin"/>
    <property type="match status" value="1"/>
</dbReference>
<keyword evidence="3" id="KW-1185">Reference proteome</keyword>
<reference evidence="2 3" key="1">
    <citation type="submission" date="2017-10" db="EMBL/GenBank/DDBJ databases">
        <title>Genomics of the genus Arcobacter.</title>
        <authorList>
            <person name="Perez-Cataluna A."/>
            <person name="Figueras M.J."/>
        </authorList>
    </citation>
    <scope>NUCLEOTIDE SEQUENCE [LARGE SCALE GENOMIC DNA]</scope>
    <source>
        <strain evidence="2 3">CECT 9230</strain>
    </source>
</reference>
<protein>
    <submittedName>
        <fullName evidence="2">Plasmid stabilization protein</fullName>
    </submittedName>
</protein>
<comment type="caution">
    <text evidence="2">The sequence shown here is derived from an EMBL/GenBank/DDBJ whole genome shotgun (WGS) entry which is preliminary data.</text>
</comment>
<evidence type="ECO:0000313" key="3">
    <source>
        <dbReference type="Proteomes" id="UP000252669"/>
    </source>
</evidence>
<keyword evidence="1" id="KW-1277">Toxin-antitoxin system</keyword>
<dbReference type="EMBL" id="PDKB01000009">
    <property type="protein sequence ID" value="RBQ28992.1"/>
    <property type="molecule type" value="Genomic_DNA"/>
</dbReference>
<dbReference type="RefSeq" id="WP_113894389.1">
    <property type="nucleotide sequence ID" value="NZ_JANJGA010000005.1"/>
</dbReference>
<organism evidence="2 3">
    <name type="scientific">Aliarcobacter vitoriensis</name>
    <dbReference type="NCBI Taxonomy" id="2011099"/>
    <lineage>
        <taxon>Bacteria</taxon>
        <taxon>Pseudomonadati</taxon>
        <taxon>Campylobacterota</taxon>
        <taxon>Epsilonproteobacteria</taxon>
        <taxon>Campylobacterales</taxon>
        <taxon>Arcobacteraceae</taxon>
        <taxon>Aliarcobacter</taxon>
    </lineage>
</organism>
<dbReference type="AlphaFoldDB" id="A0A366MUB6"/>
<dbReference type="Proteomes" id="UP000252669">
    <property type="component" value="Unassembled WGS sequence"/>
</dbReference>
<dbReference type="Gene3D" id="3.30.2310.20">
    <property type="entry name" value="RelE-like"/>
    <property type="match status" value="1"/>
</dbReference>
<dbReference type="OrthoDB" id="1362197at2"/>
<sequence length="99" mass="11833">MQIIYNPEFENQLINIINHIALDKTSAGVEFAIKLEKSILEIPNFPFKYRQSFYFNNKNIRDMTYKKYTITYEVNLDNNTIEILTIFNRNKPINQPIKI</sequence>
<evidence type="ECO:0000313" key="2">
    <source>
        <dbReference type="EMBL" id="RBQ28992.1"/>
    </source>
</evidence>
<proteinExistence type="predicted"/>
<accession>A0A366MUB6</accession>
<gene>
    <name evidence="2" type="ORF">CRU91_06370</name>
</gene>
<dbReference type="InterPro" id="IPR035093">
    <property type="entry name" value="RelE/ParE_toxin_dom_sf"/>
</dbReference>
<dbReference type="InterPro" id="IPR007712">
    <property type="entry name" value="RelE/ParE_toxin"/>
</dbReference>
<name>A0A366MUB6_9BACT</name>